<reference evidence="1 2" key="1">
    <citation type="journal article" date="2016" name="Nat. Commun.">
        <title>Thousands of microbial genomes shed light on interconnected biogeochemical processes in an aquifer system.</title>
        <authorList>
            <person name="Anantharaman K."/>
            <person name="Brown C.T."/>
            <person name="Hug L.A."/>
            <person name="Sharon I."/>
            <person name="Castelle C.J."/>
            <person name="Probst A.J."/>
            <person name="Thomas B.C."/>
            <person name="Singh A."/>
            <person name="Wilkins M.J."/>
            <person name="Karaoz U."/>
            <person name="Brodie E.L."/>
            <person name="Williams K.H."/>
            <person name="Hubbard S.S."/>
            <person name="Banfield J.F."/>
        </authorList>
    </citation>
    <scope>NUCLEOTIDE SEQUENCE [LARGE SCALE GENOMIC DNA]</scope>
</reference>
<sequence>MAKIVKINEKKHDSRLYDSDTNVSCRTEKVVDITEDCPRARQKERAVLLLFTRAKRGRIVQISRPYGGEVYMGSHTHFFVEELDCEMHVAPRDDTFGLMADQLGLTKTGFRDLIKAQAPA</sequence>
<gene>
    <name evidence="1" type="ORF">A2942_04875</name>
</gene>
<protein>
    <submittedName>
        <fullName evidence="1">Uncharacterized protein</fullName>
    </submittedName>
</protein>
<proteinExistence type="predicted"/>
<evidence type="ECO:0000313" key="1">
    <source>
        <dbReference type="EMBL" id="OGZ11703.1"/>
    </source>
</evidence>
<accession>A0A1G2DDT9</accession>
<dbReference type="AlphaFoldDB" id="A0A1G2DDT9"/>
<comment type="caution">
    <text evidence="1">The sequence shown here is derived from an EMBL/GenBank/DDBJ whole genome shotgun (WGS) entry which is preliminary data.</text>
</comment>
<dbReference type="Proteomes" id="UP000178534">
    <property type="component" value="Unassembled WGS sequence"/>
</dbReference>
<organism evidence="1 2">
    <name type="scientific">Candidatus Lloydbacteria bacterium RIFCSPLOWO2_01_FULL_50_20</name>
    <dbReference type="NCBI Taxonomy" id="1798665"/>
    <lineage>
        <taxon>Bacteria</taxon>
        <taxon>Candidatus Lloydiibacteriota</taxon>
    </lineage>
</organism>
<dbReference type="EMBL" id="MHLP01000033">
    <property type="protein sequence ID" value="OGZ11703.1"/>
    <property type="molecule type" value="Genomic_DNA"/>
</dbReference>
<name>A0A1G2DDT9_9BACT</name>
<evidence type="ECO:0000313" key="2">
    <source>
        <dbReference type="Proteomes" id="UP000178534"/>
    </source>
</evidence>